<keyword evidence="8 13" id="KW-0547">Nucleotide-binding</keyword>
<keyword evidence="9 13" id="KW-0418">Kinase</keyword>
<evidence type="ECO:0000259" key="14">
    <source>
        <dbReference type="PROSITE" id="PS50052"/>
    </source>
</evidence>
<evidence type="ECO:0000256" key="10">
    <source>
        <dbReference type="ARBA" id="ARBA00022840"/>
    </source>
</evidence>
<accession>A0A5R8Q9G6</accession>
<dbReference type="OrthoDB" id="9808150at2"/>
<evidence type="ECO:0000256" key="13">
    <source>
        <dbReference type="HAMAP-Rule" id="MF_00328"/>
    </source>
</evidence>
<dbReference type="InterPro" id="IPR027417">
    <property type="entry name" value="P-loop_NTPase"/>
</dbReference>
<dbReference type="FunCoup" id="A0A5R8Q9G6">
    <property type="interactions" value="325"/>
</dbReference>
<evidence type="ECO:0000256" key="2">
    <source>
        <dbReference type="ARBA" id="ARBA00004496"/>
    </source>
</evidence>
<dbReference type="NCBIfam" id="TIGR03263">
    <property type="entry name" value="guanyl_kin"/>
    <property type="match status" value="1"/>
</dbReference>
<name>A0A5R8Q9G6_9FIRM</name>
<dbReference type="HAMAP" id="MF_00328">
    <property type="entry name" value="Guanylate_kinase"/>
    <property type="match status" value="1"/>
</dbReference>
<dbReference type="Gene3D" id="3.40.50.300">
    <property type="entry name" value="P-loop containing nucleotide triphosphate hydrolases"/>
    <property type="match status" value="1"/>
</dbReference>
<reference evidence="15 16" key="1">
    <citation type="submission" date="2019-05" db="EMBL/GenBank/DDBJ databases">
        <title>Culicoidintestinum kansasii gen. nov., sp. nov. from the gastrointestinal tract of the biting midge, Culicoides sonorensis.</title>
        <authorList>
            <person name="Neupane S."/>
            <person name="Ghosh A."/>
            <person name="Gunther S."/>
            <person name="Martin K."/>
            <person name="Zurek L."/>
        </authorList>
    </citation>
    <scope>NUCLEOTIDE SEQUENCE [LARGE SCALE GENOMIC DNA]</scope>
    <source>
        <strain evidence="15 16">CS-1</strain>
    </source>
</reference>
<dbReference type="SMART" id="SM00072">
    <property type="entry name" value="GuKc"/>
    <property type="match status" value="1"/>
</dbReference>
<evidence type="ECO:0000313" key="16">
    <source>
        <dbReference type="Proteomes" id="UP000306912"/>
    </source>
</evidence>
<sequence length="208" mass="23411">MSRGILFVLSGPSGVGKGTVRSALFERDNHKLIYSISATTRLPRAGEVDGVDYFFKTRDEFEAMINNSEFIEYAEFVGNYYGTPKKYVEDQLAAGQDVILEIEVQGAAQVHKMFTDAVFIFLAPPSLKELRKRLEGRGTEEDDVIAGRLETAIREIILMSEYDYAVINDDVQTAVDKIQTIIQAEHYRVKYIEDSLKNKILLDTLGGN</sequence>
<comment type="subcellular location">
    <subcellularLocation>
        <location evidence="2 13">Cytoplasm</location>
    </subcellularLocation>
</comment>
<dbReference type="Proteomes" id="UP000306912">
    <property type="component" value="Unassembled WGS sequence"/>
</dbReference>
<dbReference type="PROSITE" id="PS00856">
    <property type="entry name" value="GUANYLATE_KINASE_1"/>
    <property type="match status" value="1"/>
</dbReference>
<keyword evidence="7 13" id="KW-0808">Transferase</keyword>
<dbReference type="FunFam" id="3.40.50.300:FF:000855">
    <property type="entry name" value="Guanylate kinase"/>
    <property type="match status" value="1"/>
</dbReference>
<comment type="function">
    <text evidence="1 13">Essential for recycling GMP and indirectly, cGMP.</text>
</comment>
<dbReference type="SUPFAM" id="SSF52540">
    <property type="entry name" value="P-loop containing nucleoside triphosphate hydrolases"/>
    <property type="match status" value="1"/>
</dbReference>
<evidence type="ECO:0000256" key="5">
    <source>
        <dbReference type="ARBA" id="ARBA00016296"/>
    </source>
</evidence>
<comment type="similarity">
    <text evidence="3 13">Belongs to the guanylate kinase family.</text>
</comment>
<proteinExistence type="inferred from homology"/>
<evidence type="ECO:0000256" key="11">
    <source>
        <dbReference type="ARBA" id="ARBA00030128"/>
    </source>
</evidence>
<dbReference type="InterPro" id="IPR008145">
    <property type="entry name" value="GK/Ca_channel_bsu"/>
</dbReference>
<comment type="caution">
    <text evidence="15">The sequence shown here is derived from an EMBL/GenBank/DDBJ whole genome shotgun (WGS) entry which is preliminary data.</text>
</comment>
<dbReference type="EC" id="2.7.4.8" evidence="4 13"/>
<feature type="domain" description="Guanylate kinase-like" evidence="14">
    <location>
        <begin position="4"/>
        <end position="183"/>
    </location>
</feature>
<evidence type="ECO:0000256" key="12">
    <source>
        <dbReference type="ARBA" id="ARBA00048594"/>
    </source>
</evidence>
<feature type="binding site" evidence="13">
    <location>
        <begin position="11"/>
        <end position="18"/>
    </location>
    <ligand>
        <name>ATP</name>
        <dbReference type="ChEBI" id="CHEBI:30616"/>
    </ligand>
</feature>
<dbReference type="AlphaFoldDB" id="A0A5R8Q9G6"/>
<dbReference type="PROSITE" id="PS50052">
    <property type="entry name" value="GUANYLATE_KINASE_2"/>
    <property type="match status" value="1"/>
</dbReference>
<evidence type="ECO:0000256" key="6">
    <source>
        <dbReference type="ARBA" id="ARBA00022490"/>
    </source>
</evidence>
<evidence type="ECO:0000256" key="4">
    <source>
        <dbReference type="ARBA" id="ARBA00012961"/>
    </source>
</evidence>
<organism evidence="15 16">
    <name type="scientific">Culicoidibacter larvae</name>
    <dbReference type="NCBI Taxonomy" id="2579976"/>
    <lineage>
        <taxon>Bacteria</taxon>
        <taxon>Bacillati</taxon>
        <taxon>Bacillota</taxon>
        <taxon>Culicoidibacteria</taxon>
        <taxon>Culicoidibacterales</taxon>
        <taxon>Culicoidibacteraceae</taxon>
        <taxon>Culicoidibacter</taxon>
    </lineage>
</organism>
<dbReference type="RefSeq" id="WP_138191621.1">
    <property type="nucleotide sequence ID" value="NZ_VBWP01000008.1"/>
</dbReference>
<evidence type="ECO:0000256" key="3">
    <source>
        <dbReference type="ARBA" id="ARBA00005790"/>
    </source>
</evidence>
<keyword evidence="16" id="KW-1185">Reference proteome</keyword>
<dbReference type="GO" id="GO:0004385">
    <property type="term" value="F:GMP kinase activity"/>
    <property type="evidence" value="ECO:0007669"/>
    <property type="project" value="UniProtKB-UniRule"/>
</dbReference>
<keyword evidence="6 13" id="KW-0963">Cytoplasm</keyword>
<dbReference type="InterPro" id="IPR017665">
    <property type="entry name" value="Guanylate_kinase"/>
</dbReference>
<dbReference type="PANTHER" id="PTHR23117">
    <property type="entry name" value="GUANYLATE KINASE-RELATED"/>
    <property type="match status" value="1"/>
</dbReference>
<dbReference type="InterPro" id="IPR020590">
    <property type="entry name" value="Guanylate_kinase_CS"/>
</dbReference>
<dbReference type="PANTHER" id="PTHR23117:SF13">
    <property type="entry name" value="GUANYLATE KINASE"/>
    <property type="match status" value="1"/>
</dbReference>
<dbReference type="Gene3D" id="3.30.63.10">
    <property type="entry name" value="Guanylate Kinase phosphate binding domain"/>
    <property type="match status" value="1"/>
</dbReference>
<evidence type="ECO:0000256" key="8">
    <source>
        <dbReference type="ARBA" id="ARBA00022741"/>
    </source>
</evidence>
<dbReference type="GO" id="GO:0005524">
    <property type="term" value="F:ATP binding"/>
    <property type="evidence" value="ECO:0007669"/>
    <property type="project" value="UniProtKB-UniRule"/>
</dbReference>
<comment type="catalytic activity">
    <reaction evidence="12 13">
        <text>GMP + ATP = GDP + ADP</text>
        <dbReference type="Rhea" id="RHEA:20780"/>
        <dbReference type="ChEBI" id="CHEBI:30616"/>
        <dbReference type="ChEBI" id="CHEBI:58115"/>
        <dbReference type="ChEBI" id="CHEBI:58189"/>
        <dbReference type="ChEBI" id="CHEBI:456216"/>
        <dbReference type="EC" id="2.7.4.8"/>
    </reaction>
</comment>
<dbReference type="CDD" id="cd00071">
    <property type="entry name" value="GMPK"/>
    <property type="match status" value="1"/>
</dbReference>
<evidence type="ECO:0000313" key="15">
    <source>
        <dbReference type="EMBL" id="TLG72550.1"/>
    </source>
</evidence>
<evidence type="ECO:0000256" key="7">
    <source>
        <dbReference type="ARBA" id="ARBA00022679"/>
    </source>
</evidence>
<dbReference type="InterPro" id="IPR008144">
    <property type="entry name" value="Guanylate_kin-like_dom"/>
</dbReference>
<keyword evidence="10 13" id="KW-0067">ATP-binding</keyword>
<dbReference type="FunFam" id="3.30.63.10:FF:000002">
    <property type="entry name" value="Guanylate kinase 1"/>
    <property type="match status" value="1"/>
</dbReference>
<dbReference type="InParanoid" id="A0A5R8Q9G6"/>
<evidence type="ECO:0000256" key="1">
    <source>
        <dbReference type="ARBA" id="ARBA00003531"/>
    </source>
</evidence>
<dbReference type="Pfam" id="PF00625">
    <property type="entry name" value="Guanylate_kin"/>
    <property type="match status" value="1"/>
</dbReference>
<evidence type="ECO:0000256" key="9">
    <source>
        <dbReference type="ARBA" id="ARBA00022777"/>
    </source>
</evidence>
<gene>
    <name evidence="13" type="primary">gmk</name>
    <name evidence="15" type="ORF">FEZ08_09180</name>
</gene>
<dbReference type="GO" id="GO:0005829">
    <property type="term" value="C:cytosol"/>
    <property type="evidence" value="ECO:0007669"/>
    <property type="project" value="TreeGrafter"/>
</dbReference>
<protein>
    <recommendedName>
        <fullName evidence="5 13">Guanylate kinase</fullName>
        <ecNumber evidence="4 13">2.7.4.8</ecNumber>
    </recommendedName>
    <alternativeName>
        <fullName evidence="11 13">GMP kinase</fullName>
    </alternativeName>
</protein>
<dbReference type="EMBL" id="VBWP01000008">
    <property type="protein sequence ID" value="TLG72550.1"/>
    <property type="molecule type" value="Genomic_DNA"/>
</dbReference>